<dbReference type="InterPro" id="IPR018062">
    <property type="entry name" value="HTH_AraC-typ_CS"/>
</dbReference>
<dbReference type="EMBL" id="BMPT01000006">
    <property type="protein sequence ID" value="GGM23901.1"/>
    <property type="molecule type" value="Genomic_DNA"/>
</dbReference>
<reference evidence="5" key="1">
    <citation type="journal article" date="2014" name="Int. J. Syst. Evol. Microbiol.">
        <title>Complete genome sequence of Corynebacterium casei LMG S-19264T (=DSM 44701T), isolated from a smear-ripened cheese.</title>
        <authorList>
            <consortium name="US DOE Joint Genome Institute (JGI-PGF)"/>
            <person name="Walter F."/>
            <person name="Albersmeier A."/>
            <person name="Kalinowski J."/>
            <person name="Ruckert C."/>
        </authorList>
    </citation>
    <scope>NUCLEOTIDE SEQUENCE</scope>
    <source>
        <strain evidence="5">JCM 3051</strain>
    </source>
</reference>
<evidence type="ECO:0000256" key="3">
    <source>
        <dbReference type="ARBA" id="ARBA00023163"/>
    </source>
</evidence>
<dbReference type="PANTHER" id="PTHR46796:SF7">
    <property type="entry name" value="ARAC FAMILY TRANSCRIPTIONAL REGULATOR"/>
    <property type="match status" value="1"/>
</dbReference>
<dbReference type="InterPro" id="IPR009057">
    <property type="entry name" value="Homeodomain-like_sf"/>
</dbReference>
<keyword evidence="2" id="KW-0238">DNA-binding</keyword>
<dbReference type="Pfam" id="PF12833">
    <property type="entry name" value="HTH_18"/>
    <property type="match status" value="1"/>
</dbReference>
<dbReference type="InterPro" id="IPR032783">
    <property type="entry name" value="AraC_lig"/>
</dbReference>
<dbReference type="RefSeq" id="WP_171104915.1">
    <property type="nucleotide sequence ID" value="NZ_BMPT01000006.1"/>
</dbReference>
<evidence type="ECO:0000256" key="2">
    <source>
        <dbReference type="ARBA" id="ARBA00023125"/>
    </source>
</evidence>
<dbReference type="Gene3D" id="1.10.10.60">
    <property type="entry name" value="Homeodomain-like"/>
    <property type="match status" value="2"/>
</dbReference>
<dbReference type="GO" id="GO:0003700">
    <property type="term" value="F:DNA-binding transcription factor activity"/>
    <property type="evidence" value="ECO:0007669"/>
    <property type="project" value="InterPro"/>
</dbReference>
<feature type="domain" description="HTH araC/xylS-type" evidence="4">
    <location>
        <begin position="212"/>
        <end position="310"/>
    </location>
</feature>
<evidence type="ECO:0000256" key="1">
    <source>
        <dbReference type="ARBA" id="ARBA00023015"/>
    </source>
</evidence>
<dbReference type="PRINTS" id="PR00032">
    <property type="entry name" value="HTHARAC"/>
</dbReference>
<keyword evidence="3" id="KW-0804">Transcription</keyword>
<dbReference type="SMART" id="SM00342">
    <property type="entry name" value="HTH_ARAC"/>
    <property type="match status" value="1"/>
</dbReference>
<evidence type="ECO:0000313" key="6">
    <source>
        <dbReference type="Proteomes" id="UP000655589"/>
    </source>
</evidence>
<keyword evidence="1" id="KW-0805">Transcription regulation</keyword>
<dbReference type="InterPro" id="IPR020449">
    <property type="entry name" value="Tscrpt_reg_AraC-type_HTH"/>
</dbReference>
<dbReference type="PANTHER" id="PTHR46796">
    <property type="entry name" value="HTH-TYPE TRANSCRIPTIONAL ACTIVATOR RHAS-RELATED"/>
    <property type="match status" value="1"/>
</dbReference>
<reference evidence="5" key="2">
    <citation type="submission" date="2020-09" db="EMBL/GenBank/DDBJ databases">
        <authorList>
            <person name="Sun Q."/>
            <person name="Ohkuma M."/>
        </authorList>
    </citation>
    <scope>NUCLEOTIDE SEQUENCE</scope>
    <source>
        <strain evidence="5">JCM 3051</strain>
    </source>
</reference>
<proteinExistence type="predicted"/>
<gene>
    <name evidence="5" type="ORF">GCM10010102_19510</name>
</gene>
<accession>A0A8H9GGC0</accession>
<evidence type="ECO:0000313" key="5">
    <source>
        <dbReference type="EMBL" id="GGM23901.1"/>
    </source>
</evidence>
<dbReference type="InterPro" id="IPR050204">
    <property type="entry name" value="AraC_XylS_family_regulators"/>
</dbReference>
<name>A0A8H9GGC0_9MICO</name>
<dbReference type="GO" id="GO:0043565">
    <property type="term" value="F:sequence-specific DNA binding"/>
    <property type="evidence" value="ECO:0007669"/>
    <property type="project" value="InterPro"/>
</dbReference>
<dbReference type="PROSITE" id="PS01124">
    <property type="entry name" value="HTH_ARAC_FAMILY_2"/>
    <property type="match status" value="1"/>
</dbReference>
<dbReference type="PROSITE" id="PS00041">
    <property type="entry name" value="HTH_ARAC_FAMILY_1"/>
    <property type="match status" value="1"/>
</dbReference>
<dbReference type="Proteomes" id="UP000655589">
    <property type="component" value="Unassembled WGS sequence"/>
</dbReference>
<keyword evidence="6" id="KW-1185">Reference proteome</keyword>
<dbReference type="SUPFAM" id="SSF46689">
    <property type="entry name" value="Homeodomain-like"/>
    <property type="match status" value="2"/>
</dbReference>
<organism evidence="5 6">
    <name type="scientific">Promicromonospora citrea</name>
    <dbReference type="NCBI Taxonomy" id="43677"/>
    <lineage>
        <taxon>Bacteria</taxon>
        <taxon>Bacillati</taxon>
        <taxon>Actinomycetota</taxon>
        <taxon>Actinomycetes</taxon>
        <taxon>Micrococcales</taxon>
        <taxon>Promicromonosporaceae</taxon>
        <taxon>Promicromonospora</taxon>
    </lineage>
</organism>
<protein>
    <submittedName>
        <fullName evidence="5">AraC family transcriptional regulator</fullName>
    </submittedName>
</protein>
<sequence>MVSDQLSEAFDLVQVRGVLSGGFAADGPWVTRGAVEGLKFFALAAGSARLSTDGVDEAVELAAGDVVVLNGRTWIEARGGAGDGPPRVVVPDADFASLRLHGPDRATGDVVIGGRVELDPAGFALLGQALPPLAHVRGDGPAATNLRGSLHRLYTEVTAQRMGAAYAVRRHGELLLLEVLRAYVEQAAGPAGGQVTGPPPGWLRLLADERLRPAVDLMHADPARPWGLPELSRAAAMSRTSFAERFRTVAGMPPITYLNRWRMLLAQRALRSTDTRVGTLAAELGYASESAFSTAFKREVGLSPLRYRASV</sequence>
<dbReference type="Pfam" id="PF12852">
    <property type="entry name" value="Cupin_6"/>
    <property type="match status" value="1"/>
</dbReference>
<comment type="caution">
    <text evidence="5">The sequence shown here is derived from an EMBL/GenBank/DDBJ whole genome shotgun (WGS) entry which is preliminary data.</text>
</comment>
<evidence type="ECO:0000259" key="4">
    <source>
        <dbReference type="PROSITE" id="PS01124"/>
    </source>
</evidence>
<dbReference type="InterPro" id="IPR018060">
    <property type="entry name" value="HTH_AraC"/>
</dbReference>
<dbReference type="AlphaFoldDB" id="A0A8H9GGC0"/>